<evidence type="ECO:0000256" key="2">
    <source>
        <dbReference type="ARBA" id="ARBA00005182"/>
    </source>
</evidence>
<keyword evidence="10" id="KW-1185">Reference proteome</keyword>
<evidence type="ECO:0000256" key="7">
    <source>
        <dbReference type="SAM" id="SignalP"/>
    </source>
</evidence>
<organism evidence="9 10">
    <name type="scientific">Hydrogenophaga electricum</name>
    <dbReference type="NCBI Taxonomy" id="1230953"/>
    <lineage>
        <taxon>Bacteria</taxon>
        <taxon>Pseudomonadati</taxon>
        <taxon>Pseudomonadota</taxon>
        <taxon>Betaproteobacteria</taxon>
        <taxon>Burkholderiales</taxon>
        <taxon>Comamonadaceae</taxon>
        <taxon>Hydrogenophaga</taxon>
    </lineage>
</organism>
<feature type="domain" description="AlgX/AlgJ SGNH hydrolase-like" evidence="8">
    <location>
        <begin position="77"/>
        <end position="260"/>
    </location>
</feature>
<sequence length="380" mass="41887">MHRKAGIATFLAISLALMAAAPLVNLRDDNVRTYARKLLAERNYPRLQRLLFNADFLVAEFSALTWRTGLSTSPAKVVVGQDGWLFLGDAYGDNVSQHRFGEQPGDPALAARIATNLLAWQAWLRAQGVQGFALVIGSDKHHIYREALPHWADLGRPPRVRSLLDGPARALIADPAPALRQASAQGPVPTYYRSDTHWNLYGAALSLDALRQTLSGQGVALRWPTASPPAIERVGSRIGGDLGRFLYIQERLEEPEPHPAVTNREAIDGSDIRVLETGERLEPGAFGQLQFPRHTVRVLTPGALNPLKVLWLRDSFGIAQSPLMAAAFRETIQLHWGTGFENGAQRLVELVRQQRPDLVVLTVVERGLLSDVFLTPPPQD</sequence>
<evidence type="ECO:0000313" key="10">
    <source>
        <dbReference type="Proteomes" id="UP001156903"/>
    </source>
</evidence>
<comment type="caution">
    <text evidence="9">The sequence shown here is derived from an EMBL/GenBank/DDBJ whole genome shotgun (WGS) entry which is preliminary data.</text>
</comment>
<dbReference type="Proteomes" id="UP001156903">
    <property type="component" value="Unassembled WGS sequence"/>
</dbReference>
<feature type="chain" id="PRO_5046850672" description="AlgX/AlgJ SGNH hydrolase-like domain-containing protein" evidence="7">
    <location>
        <begin position="20"/>
        <end position="380"/>
    </location>
</feature>
<dbReference type="RefSeq" id="WP_284309306.1">
    <property type="nucleotide sequence ID" value="NZ_BSPB01000067.1"/>
</dbReference>
<keyword evidence="5" id="KW-0574">Periplasm</keyword>
<comment type="pathway">
    <text evidence="2">Glycan biosynthesis; alginate biosynthesis.</text>
</comment>
<evidence type="ECO:0000256" key="1">
    <source>
        <dbReference type="ARBA" id="ARBA00004418"/>
    </source>
</evidence>
<evidence type="ECO:0000256" key="4">
    <source>
        <dbReference type="ARBA" id="ARBA00022729"/>
    </source>
</evidence>
<keyword evidence="4 7" id="KW-0732">Signal</keyword>
<evidence type="ECO:0000256" key="3">
    <source>
        <dbReference type="ARBA" id="ARBA00022679"/>
    </source>
</evidence>
<gene>
    <name evidence="9" type="ORF">GCM10007935_40450</name>
</gene>
<comment type="subcellular location">
    <subcellularLocation>
        <location evidence="1">Periplasm</location>
    </subcellularLocation>
</comment>
<protein>
    <recommendedName>
        <fullName evidence="8">AlgX/AlgJ SGNH hydrolase-like domain-containing protein</fullName>
    </recommendedName>
</protein>
<accession>A0ABQ6CED0</accession>
<proteinExistence type="predicted"/>
<evidence type="ECO:0000256" key="5">
    <source>
        <dbReference type="ARBA" id="ARBA00022764"/>
    </source>
</evidence>
<name>A0ABQ6CED0_9BURK</name>
<evidence type="ECO:0000259" key="8">
    <source>
        <dbReference type="Pfam" id="PF16822"/>
    </source>
</evidence>
<keyword evidence="3" id="KW-0808">Transferase</keyword>
<keyword evidence="6" id="KW-0016">Alginate biosynthesis</keyword>
<evidence type="ECO:0000256" key="6">
    <source>
        <dbReference type="ARBA" id="ARBA00022841"/>
    </source>
</evidence>
<evidence type="ECO:0000313" key="9">
    <source>
        <dbReference type="EMBL" id="GLS16602.1"/>
    </source>
</evidence>
<dbReference type="Pfam" id="PF16822">
    <property type="entry name" value="ALGX"/>
    <property type="match status" value="1"/>
</dbReference>
<dbReference type="InterPro" id="IPR031811">
    <property type="entry name" value="ALGX/ALGJ_SGNH-like"/>
</dbReference>
<feature type="signal peptide" evidence="7">
    <location>
        <begin position="1"/>
        <end position="19"/>
    </location>
</feature>
<reference evidence="10" key="1">
    <citation type="journal article" date="2019" name="Int. J. Syst. Evol. Microbiol.">
        <title>The Global Catalogue of Microorganisms (GCM) 10K type strain sequencing project: providing services to taxonomists for standard genome sequencing and annotation.</title>
        <authorList>
            <consortium name="The Broad Institute Genomics Platform"/>
            <consortium name="The Broad Institute Genome Sequencing Center for Infectious Disease"/>
            <person name="Wu L."/>
            <person name="Ma J."/>
        </authorList>
    </citation>
    <scope>NUCLEOTIDE SEQUENCE [LARGE SCALE GENOMIC DNA]</scope>
    <source>
        <strain evidence="10">NBRC 109341</strain>
    </source>
</reference>
<dbReference type="EMBL" id="BSPB01000067">
    <property type="protein sequence ID" value="GLS16602.1"/>
    <property type="molecule type" value="Genomic_DNA"/>
</dbReference>